<dbReference type="GO" id="GO:0030288">
    <property type="term" value="C:outer membrane-bounded periplasmic space"/>
    <property type="evidence" value="ECO:0007669"/>
    <property type="project" value="InterPro"/>
</dbReference>
<dbReference type="InterPro" id="IPR051551">
    <property type="entry name" value="Autotransporter_adhesion"/>
</dbReference>
<dbReference type="Pfam" id="PF03797">
    <property type="entry name" value="Autotransporter"/>
    <property type="match status" value="1"/>
</dbReference>
<dbReference type="SUPFAM" id="SSF51126">
    <property type="entry name" value="Pectin lyase-like"/>
    <property type="match status" value="1"/>
</dbReference>
<dbReference type="PANTHER" id="PTHR35037:SF3">
    <property type="entry name" value="C-TERMINAL REGION OF AIDA-LIKE PROTEIN"/>
    <property type="match status" value="1"/>
</dbReference>
<dbReference type="AlphaFoldDB" id="A0A1I5EMK4"/>
<evidence type="ECO:0000313" key="4">
    <source>
        <dbReference type="Proteomes" id="UP000198968"/>
    </source>
</evidence>
<sequence>MSKFKNSSALLPKFIVVTMLVNFQIRADTLPPPLTVSQLDGARVLNGTNGIDSLPLQTYQQSLQTTINFNNNASPERVDQAVVDANSSVYGGFGTKIDKQLLAVFNDSSTPSPLLNSLKFLDFFANKRVGIDSSRLKLYFGVLTDPAPDPTGNVYSNTEKTGYTLLQQFYASNSQGNPRPFQVSDQIKLDPRYGIVQSQNSAAFPSGHTTAGTAVMLALAMEVPQLYQSILARGADMGNSRLVLGVHYALDVIGGRILATQEMVKYLNNTPGYTNPGEDFPQELAAQAIPIQAFLASQCGSVSYKSLQQCAQSSPDAFTNYKNNEAAYTFALTYGMTPVGPTNLAPVVPVGAEALLATRFPYLSAEQRREVLASTEIASGFALDDGSGYARLNLFAAAGGYGAFTNDVIVNMDASLGGLNAADSWMNDISGPGGLTKTGSGELTLNGNSSYQGATIINGGKLEVNGAITSPTTINTSGTLAGSGTVGNILVNSGGTLAPGSLENTGTLTANGQVLFASHSILAIRGTPAANDQLTATGPVTLGGGEVQVKAGSGLYLPASRYTIITAPEVAGTFNNASTDLAFLAPQLSYDANHVYMALNRNTVPLSGPARNGNERAVGKALDNAAEGTPGEAGNRLLNSLYQLTTPQAQSALHTLSAPGIGFAEADNIDRGRIASQIVGGQMGDWLGINSVPISTSPTYQPASGNANIPASHSGNMANLTVAPTSHSWGTFTGGRTTRSPDASESFPGGHSSYTGIFFGVDNALSDTLLLGGAVGITRGNFSTSEGGMSGKDDGYHALVYSALAYEQNYLQLSQAYSHFSNKTLRSTMDFGLLQSDQLSSSFGADEWRTRIEAGHRFDFDAARLSPFVALDFANYHANTYSEQGTNSTGSTALNVESNTTTSAPLSLGLHAAANYEFADGWMLSPNATVAVVHELSQDRTVTARFRALPEDAFVLNGPRADKNTIQFNPRLTLSSVAGLSFMIEGQAAHSGESDSLAGRLSVKYSW</sequence>
<dbReference type="PANTHER" id="PTHR35037">
    <property type="entry name" value="C-TERMINAL REGION OF AIDA-LIKE PROTEIN"/>
    <property type="match status" value="1"/>
</dbReference>
<dbReference type="SUPFAM" id="SSF48317">
    <property type="entry name" value="Acid phosphatase/Vanadium-dependent haloperoxidase"/>
    <property type="match status" value="1"/>
</dbReference>
<protein>
    <submittedName>
        <fullName evidence="3">Autotransporter-associated beta strand repeat-containing protein</fullName>
    </submittedName>
</protein>
<dbReference type="Pfam" id="PF12951">
    <property type="entry name" value="PATR"/>
    <property type="match status" value="1"/>
</dbReference>
<organism evidence="3 4">
    <name type="scientific">Candidatus Pantoea varia</name>
    <dbReference type="NCBI Taxonomy" id="1881036"/>
    <lineage>
        <taxon>Bacteria</taxon>
        <taxon>Pseudomonadati</taxon>
        <taxon>Pseudomonadota</taxon>
        <taxon>Gammaproteobacteria</taxon>
        <taxon>Enterobacterales</taxon>
        <taxon>Erwiniaceae</taxon>
        <taxon>Pantoea</taxon>
    </lineage>
</organism>
<dbReference type="PRINTS" id="PR00483">
    <property type="entry name" value="BACPHPHTASE"/>
</dbReference>
<dbReference type="InterPro" id="IPR013425">
    <property type="entry name" value="Autotrns_rpt"/>
</dbReference>
<dbReference type="NCBIfam" id="TIGR02601">
    <property type="entry name" value="autotrns_rpt"/>
    <property type="match status" value="1"/>
</dbReference>
<dbReference type="InterPro" id="IPR036709">
    <property type="entry name" value="Autotransporte_beta_dom_sf"/>
</dbReference>
<evidence type="ECO:0000259" key="2">
    <source>
        <dbReference type="PROSITE" id="PS51208"/>
    </source>
</evidence>
<feature type="domain" description="Autotransporter" evidence="2">
    <location>
        <begin position="721"/>
        <end position="1007"/>
    </location>
</feature>
<dbReference type="SUPFAM" id="SSF103515">
    <property type="entry name" value="Autotransporter"/>
    <property type="match status" value="1"/>
</dbReference>
<dbReference type="Gene3D" id="1.20.144.10">
    <property type="entry name" value="Phosphatidic acid phosphatase type 2/haloperoxidase"/>
    <property type="match status" value="1"/>
</dbReference>
<gene>
    <name evidence="3" type="ORF">SAMN05428971_2994</name>
</gene>
<dbReference type="InterPro" id="IPR005546">
    <property type="entry name" value="Autotransporte_beta"/>
</dbReference>
<dbReference type="SMART" id="SM00014">
    <property type="entry name" value="acidPPc"/>
    <property type="match status" value="1"/>
</dbReference>
<name>A0A1I5EMK4_9GAMM</name>
<keyword evidence="1" id="KW-0732">Signal</keyword>
<accession>A0A1I5EMK4</accession>
<dbReference type="Gene3D" id="2.40.128.130">
    <property type="entry name" value="Autotransporter beta-domain"/>
    <property type="match status" value="1"/>
</dbReference>
<dbReference type="SMART" id="SM00869">
    <property type="entry name" value="Autotransporter"/>
    <property type="match status" value="1"/>
</dbReference>
<proteinExistence type="predicted"/>
<keyword evidence="4" id="KW-1185">Reference proteome</keyword>
<dbReference type="Pfam" id="PF01569">
    <property type="entry name" value="PAP2"/>
    <property type="match status" value="1"/>
</dbReference>
<dbReference type="PROSITE" id="PS51208">
    <property type="entry name" value="AUTOTRANSPORTER"/>
    <property type="match status" value="1"/>
</dbReference>
<dbReference type="InterPro" id="IPR001011">
    <property type="entry name" value="Acid_Pase_classA_bac"/>
</dbReference>
<reference evidence="4" key="1">
    <citation type="submission" date="2016-10" db="EMBL/GenBank/DDBJ databases">
        <authorList>
            <person name="Varghese N."/>
            <person name="Submissions S."/>
        </authorList>
    </citation>
    <scope>NUCLEOTIDE SEQUENCE [LARGE SCALE GENOMIC DNA]</scope>
    <source>
        <strain evidence="4">OV426</strain>
    </source>
</reference>
<dbReference type="InterPro" id="IPR036938">
    <property type="entry name" value="PAP2/HPO_sf"/>
</dbReference>
<dbReference type="InterPro" id="IPR011050">
    <property type="entry name" value="Pectin_lyase_fold/virulence"/>
</dbReference>
<dbReference type="Proteomes" id="UP000198968">
    <property type="component" value="Unassembled WGS sequence"/>
</dbReference>
<dbReference type="EMBL" id="FOVG01000003">
    <property type="protein sequence ID" value="SFO12271.1"/>
    <property type="molecule type" value="Genomic_DNA"/>
</dbReference>
<dbReference type="InterPro" id="IPR000326">
    <property type="entry name" value="PAP2/HPO"/>
</dbReference>
<dbReference type="GO" id="GO:0003993">
    <property type="term" value="F:acid phosphatase activity"/>
    <property type="evidence" value="ECO:0007669"/>
    <property type="project" value="InterPro"/>
</dbReference>
<evidence type="ECO:0000256" key="1">
    <source>
        <dbReference type="ARBA" id="ARBA00022729"/>
    </source>
</evidence>
<evidence type="ECO:0000313" key="3">
    <source>
        <dbReference type="EMBL" id="SFO12271.1"/>
    </source>
</evidence>